<keyword evidence="3" id="KW-1185">Reference proteome</keyword>
<dbReference type="AlphaFoldDB" id="A0A010RPA8"/>
<proteinExistence type="predicted"/>
<keyword evidence="1" id="KW-0175">Coiled coil</keyword>
<evidence type="ECO:0000313" key="3">
    <source>
        <dbReference type="Proteomes" id="UP000020467"/>
    </source>
</evidence>
<dbReference type="PANTHER" id="PTHR33488:SF2">
    <property type="entry name" value="EARLY ENDOSOME ANTIGEN 1-LIKE"/>
    <property type="match status" value="1"/>
</dbReference>
<dbReference type="KEGG" id="cfj:CFIO01_08850"/>
<evidence type="ECO:0000256" key="1">
    <source>
        <dbReference type="SAM" id="Coils"/>
    </source>
</evidence>
<protein>
    <submittedName>
        <fullName evidence="2">Uncharacterized protein</fullName>
    </submittedName>
</protein>
<dbReference type="EMBL" id="JARH01001028">
    <property type="protein sequence ID" value="EXF73968.1"/>
    <property type="molecule type" value="Genomic_DNA"/>
</dbReference>
<name>A0A010RPA8_9PEZI</name>
<dbReference type="OrthoDB" id="5406275at2759"/>
<evidence type="ECO:0000313" key="2">
    <source>
        <dbReference type="EMBL" id="EXF73968.1"/>
    </source>
</evidence>
<reference evidence="2 3" key="1">
    <citation type="submission" date="2014-02" db="EMBL/GenBank/DDBJ databases">
        <title>The genome sequence of Colletotrichum fioriniae PJ7.</title>
        <authorList>
            <person name="Baroncelli R."/>
            <person name="Thon M.R."/>
        </authorList>
    </citation>
    <scope>NUCLEOTIDE SEQUENCE [LARGE SCALE GENOMIC DNA]</scope>
    <source>
        <strain evidence="2 3">PJ7</strain>
    </source>
</reference>
<feature type="coiled-coil region" evidence="1">
    <location>
        <begin position="495"/>
        <end position="529"/>
    </location>
</feature>
<dbReference type="eggNOG" id="ENOG502QVK4">
    <property type="taxonomic scope" value="Eukaryota"/>
</dbReference>
<dbReference type="HOGENOM" id="CLU_021167_0_0_1"/>
<dbReference type="PANTHER" id="PTHR33488">
    <property type="entry name" value="ZGC:162509"/>
    <property type="match status" value="1"/>
</dbReference>
<dbReference type="STRING" id="1445577.A0A010RPA8"/>
<comment type="caution">
    <text evidence="2">The sequence shown here is derived from an EMBL/GenBank/DDBJ whole genome shotgun (WGS) entry which is preliminary data.</text>
</comment>
<accession>A0A010RPA8</accession>
<dbReference type="Proteomes" id="UP000020467">
    <property type="component" value="Unassembled WGS sequence"/>
</dbReference>
<sequence length="763" mass="80857">MCADSLAKVEAAQQAVLKKTHGGKAGAQFVQEVKESLLFQYNWNELLSAAPTAITLVGACHVAAASPEAAAISLGDAVPAGGFKYLRVAAKPTLRACLVFVAGEGDKAFRIAGSNMSAIAGTSSELIETVTRTVKAIQGLPDTQRNLTNELVKLRRMSNNCLNYAQDTEKAFDTWLLAVSEFHQASVQKHGTTEQESQDNLSAKLQAEIEASYTNKELEKADQASEDMKKSLAKQEKAFQAANDAVPSAWETCAMGALTAITSAGPSLIAQALPAIVNAANPMSAVNGVVSGLAQAGRQGALNAPGAPPIAQALLGGQQGAQPGGATLQFNDATPETDPAYVAAPLLAPFMTTLLTYLTAGEGNTPDWSKFKDQASKNGAGTEGLTWLLSNLQMQQRSAKLGTGAPSTELAAAFDSSIAIVEDIKKEVANQQKLSSAKTDPASIKKWQDAITQAKLTVTKLEATAKSFPGSSSNAPKLNNISVDKKDNSAVTAALNTATEKLALNQKALETAQANYTNAVAAAAEVQKRLTGIQTKLKGIEIAGAALERVKEILIECIAILAELKVQISKLTTFFNALSTMVKVIIETKVKNFDTDVTAIGQEASQRGILKLNDLDIETIYISTLQIKAYFDLLQMICQMYTNVHAQYVNPGLDLLTELSKVTKTAEEIAPKRDQLNNFTDAANKAINELVAQKQQEISDGLQSRIDAIAEQTDILHKVGVPMPAAGIIQAMRTGGDVIKDAVKDNLPSGMRVEQNVDAASDF</sequence>
<gene>
    <name evidence="2" type="ORF">CFIO01_08850</name>
</gene>
<organism evidence="2 3">
    <name type="scientific">Colletotrichum fioriniae PJ7</name>
    <dbReference type="NCBI Taxonomy" id="1445577"/>
    <lineage>
        <taxon>Eukaryota</taxon>
        <taxon>Fungi</taxon>
        <taxon>Dikarya</taxon>
        <taxon>Ascomycota</taxon>
        <taxon>Pezizomycotina</taxon>
        <taxon>Sordariomycetes</taxon>
        <taxon>Hypocreomycetidae</taxon>
        <taxon>Glomerellales</taxon>
        <taxon>Glomerellaceae</taxon>
        <taxon>Colletotrichum</taxon>
        <taxon>Colletotrichum acutatum species complex</taxon>
    </lineage>
</organism>